<dbReference type="EMBL" id="JAIRAU010000047">
    <property type="protein sequence ID" value="MBZ5714249.1"/>
    <property type="molecule type" value="Genomic_DNA"/>
</dbReference>
<sequence length="296" mass="33683">MDQRVKYQIFISSTYRDLHEARREVSWTVLGLDHIPAGMEAFPATDDRGWGIIKRTIQDSDFYILLIAGLYGSIDQETGLSWTEKEYDFAKSLNLPVLAFVQRRSATPGDMVEANAKQKKLLNRFISRIRESHYYKEWSEDKELSGLVSLALTREIQIANESRFRPRGWTRGPDAAAAYTRTLALAQDRKSILIEPLTIDGHQALAVTHSFARLRDHDYATLTVEMPSVPYGRITMGSDGVPQHELRGHTPPATTAQIPWTAVTSARPDDSLPHLFHLHLRQPLTFRSSSRVWEII</sequence>
<gene>
    <name evidence="2" type="ORF">K7C98_33875</name>
</gene>
<evidence type="ECO:0000313" key="3">
    <source>
        <dbReference type="Proteomes" id="UP001139031"/>
    </source>
</evidence>
<comment type="caution">
    <text evidence="2">The sequence shown here is derived from an EMBL/GenBank/DDBJ whole genome shotgun (WGS) entry which is preliminary data.</text>
</comment>
<evidence type="ECO:0000313" key="2">
    <source>
        <dbReference type="EMBL" id="MBZ5714249.1"/>
    </source>
</evidence>
<organism evidence="2 3">
    <name type="scientific">Nannocystis pusilla</name>
    <dbReference type="NCBI Taxonomy" id="889268"/>
    <lineage>
        <taxon>Bacteria</taxon>
        <taxon>Pseudomonadati</taxon>
        <taxon>Myxococcota</taxon>
        <taxon>Polyangia</taxon>
        <taxon>Nannocystales</taxon>
        <taxon>Nannocystaceae</taxon>
        <taxon>Nannocystis</taxon>
    </lineage>
</organism>
<accession>A0ABS7U1D5</accession>
<evidence type="ECO:0000259" key="1">
    <source>
        <dbReference type="Pfam" id="PF13271"/>
    </source>
</evidence>
<proteinExistence type="predicted"/>
<dbReference type="InterPro" id="IPR025139">
    <property type="entry name" value="DUF4062"/>
</dbReference>
<name>A0ABS7U1D5_9BACT</name>
<reference evidence="2" key="1">
    <citation type="submission" date="2021-08" db="EMBL/GenBank/DDBJ databases">
        <authorList>
            <person name="Stevens D.C."/>
        </authorList>
    </citation>
    <scope>NUCLEOTIDE SEQUENCE</scope>
    <source>
        <strain evidence="2">DSM 53165</strain>
    </source>
</reference>
<dbReference type="Pfam" id="PF13271">
    <property type="entry name" value="DUF4062"/>
    <property type="match status" value="1"/>
</dbReference>
<dbReference type="Proteomes" id="UP001139031">
    <property type="component" value="Unassembled WGS sequence"/>
</dbReference>
<dbReference type="RefSeq" id="WP_224195980.1">
    <property type="nucleotide sequence ID" value="NZ_JAIRAU010000047.1"/>
</dbReference>
<keyword evidence="3" id="KW-1185">Reference proteome</keyword>
<protein>
    <submittedName>
        <fullName evidence="2">DUF4062 domain-containing protein</fullName>
    </submittedName>
</protein>
<feature type="domain" description="DUF4062" evidence="1">
    <location>
        <begin position="8"/>
        <end position="90"/>
    </location>
</feature>